<dbReference type="AlphaFoldDB" id="A0A6J5EJY2"/>
<reference evidence="1 2" key="1">
    <citation type="submission" date="2020-04" db="EMBL/GenBank/DDBJ databases">
        <authorList>
            <person name="De Canck E."/>
        </authorList>
    </citation>
    <scope>NUCLEOTIDE SEQUENCE [LARGE SCALE GENOMIC DNA]</scope>
    <source>
        <strain evidence="1 2">LMG 29660</strain>
    </source>
</reference>
<organism evidence="1 2">
    <name type="scientific">Burkholderia puraquae</name>
    <dbReference type="NCBI Taxonomy" id="1904757"/>
    <lineage>
        <taxon>Bacteria</taxon>
        <taxon>Pseudomonadati</taxon>
        <taxon>Pseudomonadota</taxon>
        <taxon>Betaproteobacteria</taxon>
        <taxon>Burkholderiales</taxon>
        <taxon>Burkholderiaceae</taxon>
        <taxon>Burkholderia</taxon>
        <taxon>Burkholderia cepacia complex</taxon>
    </lineage>
</organism>
<dbReference type="Pfam" id="PF26636">
    <property type="entry name" value="DUF8209"/>
    <property type="match status" value="1"/>
</dbReference>
<gene>
    <name evidence="1" type="ORF">LMG29660_05665</name>
</gene>
<name>A0A6J5EJY2_9BURK</name>
<dbReference type="EMBL" id="CADIKG010000019">
    <property type="protein sequence ID" value="CAB3766860.1"/>
    <property type="molecule type" value="Genomic_DNA"/>
</dbReference>
<protein>
    <submittedName>
        <fullName evidence="1">Uncharacterized protein</fullName>
    </submittedName>
</protein>
<dbReference type="NCBIfam" id="NF045926">
    <property type="entry name" value="STM2901_fam"/>
    <property type="match status" value="1"/>
</dbReference>
<dbReference type="InterPro" id="IPR058064">
    <property type="entry name" value="STM2901-like"/>
</dbReference>
<dbReference type="Proteomes" id="UP000494135">
    <property type="component" value="Unassembled WGS sequence"/>
</dbReference>
<evidence type="ECO:0000313" key="2">
    <source>
        <dbReference type="Proteomes" id="UP000494135"/>
    </source>
</evidence>
<proteinExistence type="predicted"/>
<dbReference type="InterPro" id="IPR058522">
    <property type="entry name" value="DUF8209"/>
</dbReference>
<sequence>MRHGRGWRRKRAYRGTVFETVLKQLRDALFAVRPGQAAYCTLDRMIQGWRACSVLLTSAVIRTTTRAVCRTNRYSYNGHVDLTSGDLFFWIAVGELHARLGLDDLAAAAAVLLGQGDVPAPGKFATATKGTSVVSIAARKLLPIQMKMRLPMILSVSAQGVRIASTKNLGAWVGRTIPVIGEVFLATDAAVIMFNTVRRYNAVAKPEDRVF</sequence>
<accession>A0A6J5EJY2</accession>
<evidence type="ECO:0000313" key="1">
    <source>
        <dbReference type="EMBL" id="CAB3766860.1"/>
    </source>
</evidence>